<dbReference type="EMBL" id="BLKG01000077">
    <property type="protein sequence ID" value="GFF91749.1"/>
    <property type="molecule type" value="Genomic_DNA"/>
</dbReference>
<sequence>MASCAKTLKRVTRKLGMNNPAIICDDVNVDAVILKIRILSFLCSGQICMMVKRLYVHEEIYDEFGEKLMAFVGSLKVGDGTEAGVFFGPVQNSM</sequence>
<comment type="catalytic activity">
    <reaction evidence="3">
        <text>an aldehyde + NAD(+) + H2O = a carboxylate + NADH + 2 H(+)</text>
        <dbReference type="Rhea" id="RHEA:16185"/>
        <dbReference type="ChEBI" id="CHEBI:15377"/>
        <dbReference type="ChEBI" id="CHEBI:15378"/>
        <dbReference type="ChEBI" id="CHEBI:17478"/>
        <dbReference type="ChEBI" id="CHEBI:29067"/>
        <dbReference type="ChEBI" id="CHEBI:57540"/>
        <dbReference type="ChEBI" id="CHEBI:57945"/>
        <dbReference type="EC" id="1.2.1.3"/>
    </reaction>
</comment>
<name>A0ABQ1B100_9EURO</name>
<evidence type="ECO:0000259" key="4">
    <source>
        <dbReference type="Pfam" id="PF00171"/>
    </source>
</evidence>
<dbReference type="Proteomes" id="UP000465266">
    <property type="component" value="Unassembled WGS sequence"/>
</dbReference>
<dbReference type="InterPro" id="IPR016163">
    <property type="entry name" value="Ald_DH_C"/>
</dbReference>
<organism evidence="5 6">
    <name type="scientific">Aspergillus udagawae</name>
    <dbReference type="NCBI Taxonomy" id="91492"/>
    <lineage>
        <taxon>Eukaryota</taxon>
        <taxon>Fungi</taxon>
        <taxon>Dikarya</taxon>
        <taxon>Ascomycota</taxon>
        <taxon>Pezizomycotina</taxon>
        <taxon>Eurotiomycetes</taxon>
        <taxon>Eurotiomycetidae</taxon>
        <taxon>Eurotiales</taxon>
        <taxon>Aspergillaceae</taxon>
        <taxon>Aspergillus</taxon>
        <taxon>Aspergillus subgen. Fumigati</taxon>
    </lineage>
</organism>
<proteinExistence type="inferred from homology"/>
<dbReference type="InterPro" id="IPR016162">
    <property type="entry name" value="Ald_DH_N"/>
</dbReference>
<dbReference type="Gene3D" id="3.40.309.10">
    <property type="entry name" value="Aldehyde Dehydrogenase, Chain A, domain 2"/>
    <property type="match status" value="1"/>
</dbReference>
<dbReference type="SUPFAM" id="SSF53720">
    <property type="entry name" value="ALDH-like"/>
    <property type="match status" value="1"/>
</dbReference>
<dbReference type="InterPro" id="IPR016161">
    <property type="entry name" value="Ald_DH/histidinol_DH"/>
</dbReference>
<evidence type="ECO:0000313" key="6">
    <source>
        <dbReference type="Proteomes" id="UP000465266"/>
    </source>
</evidence>
<evidence type="ECO:0000313" key="5">
    <source>
        <dbReference type="EMBL" id="GFF91749.1"/>
    </source>
</evidence>
<dbReference type="Pfam" id="PF00171">
    <property type="entry name" value="Aldedh"/>
    <property type="match status" value="1"/>
</dbReference>
<comment type="similarity">
    <text evidence="1">Belongs to the aldehyde dehydrogenase family.</text>
</comment>
<accession>A0ABQ1B100</accession>
<dbReference type="Gene3D" id="3.40.605.10">
    <property type="entry name" value="Aldehyde Dehydrogenase, Chain A, domain 1"/>
    <property type="match status" value="1"/>
</dbReference>
<dbReference type="EC" id="1.2.1.3" evidence="2"/>
<dbReference type="InterPro" id="IPR015590">
    <property type="entry name" value="Aldehyde_DH_dom"/>
</dbReference>
<feature type="domain" description="Aldehyde dehydrogenase" evidence="4">
    <location>
        <begin position="2"/>
        <end position="92"/>
    </location>
</feature>
<evidence type="ECO:0000256" key="1">
    <source>
        <dbReference type="ARBA" id="ARBA00009986"/>
    </source>
</evidence>
<reference evidence="5 6" key="1">
    <citation type="submission" date="2020-01" db="EMBL/GenBank/DDBJ databases">
        <title>Draft genome sequence of Aspergillus udagawae IFM 53868.</title>
        <authorList>
            <person name="Takahashi H."/>
            <person name="Yaguchi T."/>
        </authorList>
    </citation>
    <scope>NUCLEOTIDE SEQUENCE [LARGE SCALE GENOMIC DNA]</scope>
    <source>
        <strain evidence="5 6">IFM 53868</strain>
    </source>
</reference>
<comment type="caution">
    <text evidence="5">The sequence shown here is derived from an EMBL/GenBank/DDBJ whole genome shotgun (WGS) entry which is preliminary data.</text>
</comment>
<gene>
    <name evidence="5" type="ORF">IFM53868_06611</name>
</gene>
<keyword evidence="6" id="KW-1185">Reference proteome</keyword>
<evidence type="ECO:0000256" key="3">
    <source>
        <dbReference type="ARBA" id="ARBA00049194"/>
    </source>
</evidence>
<protein>
    <recommendedName>
        <fullName evidence="2">aldehyde dehydrogenase (NAD(+))</fullName>
        <ecNumber evidence="2">1.2.1.3</ecNumber>
    </recommendedName>
</protein>
<evidence type="ECO:0000256" key="2">
    <source>
        <dbReference type="ARBA" id="ARBA00024226"/>
    </source>
</evidence>
<dbReference type="PANTHER" id="PTHR11699">
    <property type="entry name" value="ALDEHYDE DEHYDROGENASE-RELATED"/>
    <property type="match status" value="1"/>
</dbReference>